<dbReference type="GO" id="GO:0003677">
    <property type="term" value="F:DNA binding"/>
    <property type="evidence" value="ECO:0007669"/>
    <property type="project" value="UniProtKB-KW"/>
</dbReference>
<dbReference type="Pfam" id="PF00027">
    <property type="entry name" value="cNMP_binding"/>
    <property type="match status" value="1"/>
</dbReference>
<evidence type="ECO:0000313" key="6">
    <source>
        <dbReference type="EMBL" id="AWI76309.1"/>
    </source>
</evidence>
<dbReference type="Pfam" id="PF13545">
    <property type="entry name" value="HTH_Crp_2"/>
    <property type="match status" value="1"/>
</dbReference>
<dbReference type="SUPFAM" id="SSF51206">
    <property type="entry name" value="cAMP-binding domain-like"/>
    <property type="match status" value="1"/>
</dbReference>
<evidence type="ECO:0000256" key="3">
    <source>
        <dbReference type="ARBA" id="ARBA00023163"/>
    </source>
</evidence>
<dbReference type="InterPro" id="IPR012318">
    <property type="entry name" value="HTH_CRP"/>
</dbReference>
<evidence type="ECO:0000313" key="7">
    <source>
        <dbReference type="Proteomes" id="UP000244930"/>
    </source>
</evidence>
<dbReference type="CDD" id="cd00038">
    <property type="entry name" value="CAP_ED"/>
    <property type="match status" value="1"/>
</dbReference>
<keyword evidence="1" id="KW-0805">Transcription regulation</keyword>
<keyword evidence="3" id="KW-0804">Transcription</keyword>
<dbReference type="RefSeq" id="WP_108950010.1">
    <property type="nucleotide sequence ID" value="NZ_CP022187.1"/>
</dbReference>
<keyword evidence="2" id="KW-0238">DNA-binding</keyword>
<gene>
    <name evidence="6" type="ORF">CEW83_14700</name>
</gene>
<dbReference type="Gene3D" id="2.60.120.10">
    <property type="entry name" value="Jelly Rolls"/>
    <property type="match status" value="1"/>
</dbReference>
<organism evidence="6 7">
    <name type="scientific">Parazoarcus communis</name>
    <dbReference type="NCBI Taxonomy" id="41977"/>
    <lineage>
        <taxon>Bacteria</taxon>
        <taxon>Pseudomonadati</taxon>
        <taxon>Pseudomonadota</taxon>
        <taxon>Betaproteobacteria</taxon>
        <taxon>Rhodocyclales</taxon>
        <taxon>Zoogloeaceae</taxon>
        <taxon>Parazoarcus</taxon>
    </lineage>
</organism>
<dbReference type="KEGG" id="acom:CEW83_14700"/>
<reference evidence="6 7" key="1">
    <citation type="submission" date="2017-06" db="EMBL/GenBank/DDBJ databases">
        <title>Azoarcus.</title>
        <authorList>
            <person name="Woo J.-H."/>
            <person name="Kim H.-S."/>
        </authorList>
    </citation>
    <scope>NUCLEOTIDE SEQUENCE [LARGE SCALE GENOMIC DNA]</scope>
    <source>
        <strain evidence="6 7">TSPY31</strain>
    </source>
</reference>
<dbReference type="EMBL" id="CP022187">
    <property type="protein sequence ID" value="AWI76309.1"/>
    <property type="molecule type" value="Genomic_DNA"/>
</dbReference>
<evidence type="ECO:0000259" key="5">
    <source>
        <dbReference type="PROSITE" id="PS51063"/>
    </source>
</evidence>
<protein>
    <submittedName>
        <fullName evidence="6">Crp/Fnr family transcriptional regulator</fullName>
    </submittedName>
</protein>
<dbReference type="InterPro" id="IPR036390">
    <property type="entry name" value="WH_DNA-bd_sf"/>
</dbReference>
<dbReference type="Proteomes" id="UP000244930">
    <property type="component" value="Chromosome"/>
</dbReference>
<dbReference type="InterPro" id="IPR014710">
    <property type="entry name" value="RmlC-like_jellyroll"/>
</dbReference>
<name>A0A2U8GRI1_9RHOO</name>
<dbReference type="PROSITE" id="PS51063">
    <property type="entry name" value="HTH_CRP_2"/>
    <property type="match status" value="1"/>
</dbReference>
<evidence type="ECO:0000259" key="4">
    <source>
        <dbReference type="PROSITE" id="PS50042"/>
    </source>
</evidence>
<evidence type="ECO:0000256" key="1">
    <source>
        <dbReference type="ARBA" id="ARBA00023015"/>
    </source>
</evidence>
<evidence type="ECO:0000256" key="2">
    <source>
        <dbReference type="ARBA" id="ARBA00023125"/>
    </source>
</evidence>
<dbReference type="SMART" id="SM00100">
    <property type="entry name" value="cNMP"/>
    <property type="match status" value="1"/>
</dbReference>
<proteinExistence type="predicted"/>
<dbReference type="Gene3D" id="1.10.10.10">
    <property type="entry name" value="Winged helix-like DNA-binding domain superfamily/Winged helix DNA-binding domain"/>
    <property type="match status" value="1"/>
</dbReference>
<feature type="domain" description="Cyclic nucleotide-binding" evidence="4">
    <location>
        <begin position="20"/>
        <end position="105"/>
    </location>
</feature>
<dbReference type="PROSITE" id="PS50042">
    <property type="entry name" value="CNMP_BINDING_3"/>
    <property type="match status" value="1"/>
</dbReference>
<dbReference type="InterPro" id="IPR036388">
    <property type="entry name" value="WH-like_DNA-bd_sf"/>
</dbReference>
<sequence>MHEIPPSDHRPASMMARPGFLAFLHSEAGAGFLAGFEHIRYAKGELIATPGSAQDRVFIVISGRVRAYLASDEREITLSFLESGDIFSTHTPAYLASAGASTIVAMDTRRFAERMAHHPGLTPFLMRALGKLLNDVIRRIERLSLKDAGARLAAYLAETTRQRGTPDGEGWLTPLGMSLGEVALLLGSTRQTVSAQLSAMVRLGILERRSRHLLRVNQLERLEHWHESGRMPS</sequence>
<dbReference type="GO" id="GO:0006355">
    <property type="term" value="P:regulation of DNA-templated transcription"/>
    <property type="evidence" value="ECO:0007669"/>
    <property type="project" value="InterPro"/>
</dbReference>
<dbReference type="InterPro" id="IPR000595">
    <property type="entry name" value="cNMP-bd_dom"/>
</dbReference>
<dbReference type="InterPro" id="IPR018490">
    <property type="entry name" value="cNMP-bd_dom_sf"/>
</dbReference>
<keyword evidence="7" id="KW-1185">Reference proteome</keyword>
<dbReference type="SUPFAM" id="SSF46785">
    <property type="entry name" value="Winged helix' DNA-binding domain"/>
    <property type="match status" value="1"/>
</dbReference>
<dbReference type="AlphaFoldDB" id="A0A2U8GRI1"/>
<accession>A0A2U8GRI1</accession>
<dbReference type="SMART" id="SM00419">
    <property type="entry name" value="HTH_CRP"/>
    <property type="match status" value="1"/>
</dbReference>
<feature type="domain" description="HTH crp-type" evidence="5">
    <location>
        <begin position="146"/>
        <end position="220"/>
    </location>
</feature>